<dbReference type="Proteomes" id="UP000062260">
    <property type="component" value="Chromosome"/>
</dbReference>
<evidence type="ECO:0000256" key="2">
    <source>
        <dbReference type="RuleBase" id="RU363015"/>
    </source>
</evidence>
<evidence type="ECO:0000256" key="1">
    <source>
        <dbReference type="ARBA" id="ARBA00006763"/>
    </source>
</evidence>
<keyword evidence="2" id="KW-0203">Cytokinin biosynthesis</keyword>
<dbReference type="KEGG" id="auh:AWM75_04050"/>
<dbReference type="InterPro" id="IPR005269">
    <property type="entry name" value="LOG"/>
</dbReference>
<dbReference type="PANTHER" id="PTHR31223:SF70">
    <property type="entry name" value="LOG FAMILY PROTEIN YJL055W"/>
    <property type="match status" value="1"/>
</dbReference>
<dbReference type="Gene3D" id="3.40.50.450">
    <property type="match status" value="1"/>
</dbReference>
<dbReference type="OrthoDB" id="9801098at2"/>
<dbReference type="Pfam" id="PF03641">
    <property type="entry name" value="Lysine_decarbox"/>
    <property type="match status" value="1"/>
</dbReference>
<keyword evidence="2" id="KW-0378">Hydrolase</keyword>
<proteinExistence type="inferred from homology"/>
<dbReference type="NCBIfam" id="TIGR00730">
    <property type="entry name" value="Rossman fold protein, TIGR00730 family"/>
    <property type="match status" value="1"/>
</dbReference>
<dbReference type="GO" id="GO:0005829">
    <property type="term" value="C:cytosol"/>
    <property type="evidence" value="ECO:0007669"/>
    <property type="project" value="TreeGrafter"/>
</dbReference>
<reference evidence="4" key="2">
    <citation type="submission" date="2016-01" db="EMBL/GenBank/DDBJ databases">
        <title>Six Aerococcus type strain genome sequencing and assembly using PacBio and Illumina Hiseq.</title>
        <authorList>
            <person name="Carkaci D."/>
            <person name="Dargis R."/>
            <person name="Nielsen X.C."/>
            <person name="Skovgaard O."/>
            <person name="Fuursted K."/>
            <person name="Christensen J.J."/>
        </authorList>
    </citation>
    <scope>NUCLEOTIDE SEQUENCE [LARGE SCALE GENOMIC DNA]</scope>
    <source>
        <strain evidence="4">CCUG42038B</strain>
    </source>
</reference>
<reference evidence="3 4" key="1">
    <citation type="journal article" date="2016" name="Genome Announc.">
        <title>Complete Genome Sequences of Aerococcus christensenii CCUG 28831T, Aerococcus sanguinicola CCUG 43001T, Aerococcus urinae CCUG 36881T, Aerococcus urinaeequi CCUG 28094T, Aerococcus urinaehominis CCUG 42038 BT, and Aerococcus viridans CCUG 4311T.</title>
        <authorList>
            <person name="Carkaci D."/>
            <person name="Dargis R."/>
            <person name="Nielsen X.C."/>
            <person name="Skovgaard O."/>
            <person name="Fuursted K."/>
            <person name="Christensen J.J."/>
        </authorList>
    </citation>
    <scope>NUCLEOTIDE SEQUENCE [LARGE SCALE GENOMIC DNA]</scope>
    <source>
        <strain evidence="3 4">CCUG42038B</strain>
    </source>
</reference>
<organism evidence="3 4">
    <name type="scientific">Aerococcus urinaehominis</name>
    <dbReference type="NCBI Taxonomy" id="128944"/>
    <lineage>
        <taxon>Bacteria</taxon>
        <taxon>Bacillati</taxon>
        <taxon>Bacillota</taxon>
        <taxon>Bacilli</taxon>
        <taxon>Lactobacillales</taxon>
        <taxon>Aerococcaceae</taxon>
        <taxon>Aerococcus</taxon>
    </lineage>
</organism>
<evidence type="ECO:0000313" key="3">
    <source>
        <dbReference type="EMBL" id="AMB99229.1"/>
    </source>
</evidence>
<accession>A0A0X8FLE3</accession>
<dbReference type="EMBL" id="CP014163">
    <property type="protein sequence ID" value="AMB99229.1"/>
    <property type="molecule type" value="Genomic_DNA"/>
</dbReference>
<protein>
    <recommendedName>
        <fullName evidence="2">Cytokinin riboside 5'-monophosphate phosphoribohydrolase</fullName>
        <ecNumber evidence="2">3.2.2.n1</ecNumber>
    </recommendedName>
</protein>
<dbReference type="AlphaFoldDB" id="A0A0X8FLE3"/>
<gene>
    <name evidence="3" type="ORF">AWM75_04050</name>
</gene>
<sequence>MNITVYCGANHGKQSAYVHAARQLGTWIAQQGHCLVYGGGKAGLMGVLADEVLGHGGRVIGVIPDFLVDREVAHAGLSELHIVTDMSVRKQKMFDLGQAFIALPGGPGTLEELTEVFSWAILGKNAAPVIVYNVDNYYQPLQTMYQQMVHQGFLAADQCASLRFCDSLAALEACINDYRPPRVRSYD</sequence>
<dbReference type="GO" id="GO:0009691">
    <property type="term" value="P:cytokinin biosynthetic process"/>
    <property type="evidence" value="ECO:0007669"/>
    <property type="project" value="UniProtKB-UniRule"/>
</dbReference>
<dbReference type="InterPro" id="IPR031100">
    <property type="entry name" value="LOG_fam"/>
</dbReference>
<dbReference type="EC" id="3.2.2.n1" evidence="2"/>
<evidence type="ECO:0000313" key="4">
    <source>
        <dbReference type="Proteomes" id="UP000062260"/>
    </source>
</evidence>
<keyword evidence="4" id="KW-1185">Reference proteome</keyword>
<comment type="similarity">
    <text evidence="1 2">Belongs to the LOG family.</text>
</comment>
<dbReference type="RefSeq" id="WP_067978559.1">
    <property type="nucleotide sequence ID" value="NZ_CP014163.1"/>
</dbReference>
<dbReference type="SUPFAM" id="SSF102405">
    <property type="entry name" value="MCP/YpsA-like"/>
    <property type="match status" value="1"/>
</dbReference>
<dbReference type="PANTHER" id="PTHR31223">
    <property type="entry name" value="LOG FAMILY PROTEIN YJL055W"/>
    <property type="match status" value="1"/>
</dbReference>
<dbReference type="STRING" id="128944.AWM75_04050"/>
<name>A0A0X8FLE3_9LACT</name>
<dbReference type="GO" id="GO:0016799">
    <property type="term" value="F:hydrolase activity, hydrolyzing N-glycosyl compounds"/>
    <property type="evidence" value="ECO:0007669"/>
    <property type="project" value="TreeGrafter"/>
</dbReference>